<evidence type="ECO:0000313" key="2">
    <source>
        <dbReference type="EMBL" id="CDW73799.1"/>
    </source>
</evidence>
<sequence>MKQSHKHSSQSEVSMAFSVGMESRYIQYSGQKNQRRQETDNITKDMQLSKNTKIQSNQQNRGGSQDTNASLKSERSSQNFYKFQCKLKQDLIKYQQDVANHLEEVSDDDIKSYEETIKACLLQSTTTPNNCQGGIEKDHYAWRYRVIIAREVEELDPTNSSRSNLSSTEEMKVKFGAKEFIEQYKVASSYSQSTSGMSYSSDQPFMEYSQRSDFEKLSGSQISQSSSNSKQSRYSNQQQAFTLEESIILPSTDSQCTILYSTQNSQASALKISQIAKILSTGGKRTFNQKQKLDKSCISNDAQLEMRQILEKGSAEVKIPESKEELEDKFQSLFVRAHFPTTPCWPSTFIDEGVKQPFEQSSTMINNDVPLIFAKKKRYPLDRKKRVKVLLEHNMNYKTRYNIARDHLKFQLYTDDEIGFPSEQFTDLIHDSHADEDCDSDDDVLLKCNRLCKRDLLELLKMMNEMKMARIFTKYVHNFRNFVIPLQKRRLGGQKFINY</sequence>
<feature type="compositionally biased region" description="Polar residues" evidence="1">
    <location>
        <begin position="44"/>
        <end position="73"/>
    </location>
</feature>
<keyword evidence="3" id="KW-1185">Reference proteome</keyword>
<feature type="region of interest" description="Disordered" evidence="1">
    <location>
        <begin position="27"/>
        <end position="73"/>
    </location>
</feature>
<dbReference type="InParanoid" id="A0A077ZV82"/>
<name>A0A077ZV82_STYLE</name>
<protein>
    <submittedName>
        <fullName evidence="2">Uncharacterized protein</fullName>
    </submittedName>
</protein>
<dbReference type="Proteomes" id="UP000039865">
    <property type="component" value="Unassembled WGS sequence"/>
</dbReference>
<feature type="compositionally biased region" description="Low complexity" evidence="1">
    <location>
        <begin position="218"/>
        <end position="236"/>
    </location>
</feature>
<dbReference type="AlphaFoldDB" id="A0A077ZV82"/>
<feature type="region of interest" description="Disordered" evidence="1">
    <location>
        <begin position="216"/>
        <end position="236"/>
    </location>
</feature>
<dbReference type="EMBL" id="CCKQ01002692">
    <property type="protein sequence ID" value="CDW73799.1"/>
    <property type="molecule type" value="Genomic_DNA"/>
</dbReference>
<proteinExistence type="predicted"/>
<gene>
    <name evidence="2" type="primary">Contig13648.g683</name>
    <name evidence="2" type="ORF">STYLEM_2787</name>
</gene>
<reference evidence="2 3" key="1">
    <citation type="submission" date="2014-06" db="EMBL/GenBank/DDBJ databases">
        <authorList>
            <person name="Swart Estienne"/>
        </authorList>
    </citation>
    <scope>NUCLEOTIDE SEQUENCE [LARGE SCALE GENOMIC DNA]</scope>
    <source>
        <strain evidence="2 3">130c</strain>
    </source>
</reference>
<evidence type="ECO:0000313" key="3">
    <source>
        <dbReference type="Proteomes" id="UP000039865"/>
    </source>
</evidence>
<organism evidence="2 3">
    <name type="scientific">Stylonychia lemnae</name>
    <name type="common">Ciliate</name>
    <dbReference type="NCBI Taxonomy" id="5949"/>
    <lineage>
        <taxon>Eukaryota</taxon>
        <taxon>Sar</taxon>
        <taxon>Alveolata</taxon>
        <taxon>Ciliophora</taxon>
        <taxon>Intramacronucleata</taxon>
        <taxon>Spirotrichea</taxon>
        <taxon>Stichotrichia</taxon>
        <taxon>Sporadotrichida</taxon>
        <taxon>Oxytrichidae</taxon>
        <taxon>Stylonychinae</taxon>
        <taxon>Stylonychia</taxon>
    </lineage>
</organism>
<evidence type="ECO:0000256" key="1">
    <source>
        <dbReference type="SAM" id="MobiDB-lite"/>
    </source>
</evidence>
<accession>A0A077ZV82</accession>